<proteinExistence type="predicted"/>
<evidence type="ECO:0000256" key="1">
    <source>
        <dbReference type="SAM" id="Phobius"/>
    </source>
</evidence>
<reference evidence="2 3" key="1">
    <citation type="submission" date="2016-10" db="EMBL/GenBank/DDBJ databases">
        <authorList>
            <person name="de Groot N.N."/>
        </authorList>
    </citation>
    <scope>NUCLEOTIDE SEQUENCE [LARGE SCALE GENOMIC DNA]</scope>
    <source>
        <strain>GEY</strain>
        <strain evidence="3">DSM 9560</strain>
    </source>
</reference>
<keyword evidence="1" id="KW-1133">Transmembrane helix</keyword>
<evidence type="ECO:0000313" key="3">
    <source>
        <dbReference type="Proteomes" id="UP000199513"/>
    </source>
</evidence>
<dbReference type="RefSeq" id="WP_091544974.1">
    <property type="nucleotide sequence ID" value="NZ_FONY01000017.1"/>
</dbReference>
<sequence length="207" mass="23928">MKLNQLTYLLVAIVIVAILIYTLSETGDTPQKYIEEIQKERTQKDKDFKSNENISPLTPEDRTKFETLNYFPPDIHYKIEADLEVLNEDSVINMLTTTGEKQKYVRYAYAHFSLAGQKLRLTVYKSMERLTKGMLFLPFKDQTNGKETYEAGRYIEVKNTNGSTIIIDFNKAYNPYCAYNEAYSCPITPKENDLPVSILAGEKNYKK</sequence>
<dbReference type="EMBL" id="FONY01000017">
    <property type="protein sequence ID" value="SFF13982.1"/>
    <property type="molecule type" value="Genomic_DNA"/>
</dbReference>
<keyword evidence="3" id="KW-1185">Reference proteome</keyword>
<feature type="transmembrane region" description="Helical" evidence="1">
    <location>
        <begin position="6"/>
        <end position="23"/>
    </location>
</feature>
<dbReference type="OrthoDB" id="5493262at2"/>
<dbReference type="InterPro" id="IPR012467">
    <property type="entry name" value="DUF1684"/>
</dbReference>
<dbReference type="Pfam" id="PF07920">
    <property type="entry name" value="DUF1684"/>
    <property type="match status" value="1"/>
</dbReference>
<evidence type="ECO:0008006" key="4">
    <source>
        <dbReference type="Google" id="ProtNLM"/>
    </source>
</evidence>
<dbReference type="STRING" id="1003.SAMN04488541_101744"/>
<gene>
    <name evidence="2" type="ORF">SAMN04488541_101744</name>
</gene>
<keyword evidence="1" id="KW-0472">Membrane</keyword>
<evidence type="ECO:0000313" key="2">
    <source>
        <dbReference type="EMBL" id="SFF13982.1"/>
    </source>
</evidence>
<keyword evidence="1" id="KW-0812">Transmembrane</keyword>
<protein>
    <recommendedName>
        <fullName evidence="4">DUF1684 domain-containing protein</fullName>
    </recommendedName>
</protein>
<organism evidence="2 3">
    <name type="scientific">Thermoflexibacter ruber</name>
    <dbReference type="NCBI Taxonomy" id="1003"/>
    <lineage>
        <taxon>Bacteria</taxon>
        <taxon>Pseudomonadati</taxon>
        <taxon>Bacteroidota</taxon>
        <taxon>Cytophagia</taxon>
        <taxon>Cytophagales</taxon>
        <taxon>Thermoflexibacteraceae</taxon>
        <taxon>Thermoflexibacter</taxon>
    </lineage>
</organism>
<dbReference type="PANTHER" id="PTHR41913:SF1">
    <property type="entry name" value="DUF1684 DOMAIN-CONTAINING PROTEIN"/>
    <property type="match status" value="1"/>
</dbReference>
<dbReference type="AlphaFoldDB" id="A0A1I2G8X9"/>
<dbReference type="PANTHER" id="PTHR41913">
    <property type="entry name" value="DUF1684 DOMAIN-CONTAINING PROTEIN"/>
    <property type="match status" value="1"/>
</dbReference>
<accession>A0A1I2G8X9</accession>
<dbReference type="Gene3D" id="6.10.250.1680">
    <property type="match status" value="1"/>
</dbReference>
<dbReference type="Proteomes" id="UP000199513">
    <property type="component" value="Unassembled WGS sequence"/>
</dbReference>
<name>A0A1I2G8X9_9BACT</name>